<evidence type="ECO:0000313" key="1">
    <source>
        <dbReference type="EMBL" id="CAD7429465.1"/>
    </source>
</evidence>
<dbReference type="AlphaFoldDB" id="A0A7R9E997"/>
<organism evidence="1">
    <name type="scientific">Timema monikensis</name>
    <dbReference type="NCBI Taxonomy" id="170555"/>
    <lineage>
        <taxon>Eukaryota</taxon>
        <taxon>Metazoa</taxon>
        <taxon>Ecdysozoa</taxon>
        <taxon>Arthropoda</taxon>
        <taxon>Hexapoda</taxon>
        <taxon>Insecta</taxon>
        <taxon>Pterygota</taxon>
        <taxon>Neoptera</taxon>
        <taxon>Polyneoptera</taxon>
        <taxon>Phasmatodea</taxon>
        <taxon>Timematodea</taxon>
        <taxon>Timematoidea</taxon>
        <taxon>Timematidae</taxon>
        <taxon>Timema</taxon>
    </lineage>
</organism>
<reference evidence="1" key="1">
    <citation type="submission" date="2020-11" db="EMBL/GenBank/DDBJ databases">
        <authorList>
            <person name="Tran Van P."/>
        </authorList>
    </citation>
    <scope>NUCLEOTIDE SEQUENCE</scope>
</reference>
<protein>
    <submittedName>
        <fullName evidence="1">Uncharacterized protein</fullName>
    </submittedName>
</protein>
<proteinExistence type="predicted"/>
<sequence length="75" mass="8275">MLCTTSTPGGVKLQMTGHIRTSFDSFFIEPAENWRDHTAPILHAVYRMPTGLNNNNADDSLVPHHCGVPGEFILP</sequence>
<name>A0A7R9E997_9NEOP</name>
<accession>A0A7R9E997</accession>
<gene>
    <name evidence="1" type="ORF">TMSB3V08_LOCUS6242</name>
</gene>
<dbReference type="EMBL" id="OB794089">
    <property type="protein sequence ID" value="CAD7429465.1"/>
    <property type="molecule type" value="Genomic_DNA"/>
</dbReference>